<dbReference type="RefSeq" id="WP_328936934.1">
    <property type="nucleotide sequence ID" value="NZ_CP108133.1"/>
</dbReference>
<dbReference type="EMBL" id="CP108133">
    <property type="protein sequence ID" value="WTP48010.1"/>
    <property type="molecule type" value="Genomic_DNA"/>
</dbReference>
<dbReference type="Proteomes" id="UP001432166">
    <property type="component" value="Chromosome"/>
</dbReference>
<name>A0ABZ1J9B7_9ACTN</name>
<dbReference type="Pfam" id="PF20028">
    <property type="entry name" value="VMAP-C"/>
    <property type="match status" value="1"/>
</dbReference>
<feature type="domain" description="vWA-MoxR associated protein C-terminal" evidence="1">
    <location>
        <begin position="411"/>
        <end position="627"/>
    </location>
</feature>
<evidence type="ECO:0000313" key="2">
    <source>
        <dbReference type="EMBL" id="WTP48010.1"/>
    </source>
</evidence>
<reference evidence="2" key="1">
    <citation type="submission" date="2022-10" db="EMBL/GenBank/DDBJ databases">
        <title>The complete genomes of actinobacterial strains from the NBC collection.</title>
        <authorList>
            <person name="Joergensen T.S."/>
            <person name="Alvarez Arevalo M."/>
            <person name="Sterndorff E.B."/>
            <person name="Faurdal D."/>
            <person name="Vuksanovic O."/>
            <person name="Mourched A.-S."/>
            <person name="Charusanti P."/>
            <person name="Shaw S."/>
            <person name="Blin K."/>
            <person name="Weber T."/>
        </authorList>
    </citation>
    <scope>NUCLEOTIDE SEQUENCE</scope>
    <source>
        <strain evidence="2">NBC_00189</strain>
    </source>
</reference>
<dbReference type="InterPro" id="IPR045450">
    <property type="entry name" value="VMAP_C"/>
</dbReference>
<proteinExistence type="predicted"/>
<organism evidence="2 3">
    <name type="scientific">Streptomyces tauricus</name>
    <dbReference type="NCBI Taxonomy" id="68274"/>
    <lineage>
        <taxon>Bacteria</taxon>
        <taxon>Bacillati</taxon>
        <taxon>Actinomycetota</taxon>
        <taxon>Actinomycetes</taxon>
        <taxon>Kitasatosporales</taxon>
        <taxon>Streptomycetaceae</taxon>
        <taxon>Streptomyces</taxon>
        <taxon>Streptomyces aurantiacus group</taxon>
    </lineage>
</organism>
<keyword evidence="3" id="KW-1185">Reference proteome</keyword>
<dbReference type="Gene3D" id="3.40.50.1460">
    <property type="match status" value="1"/>
</dbReference>
<gene>
    <name evidence="2" type="ORF">OG288_06665</name>
</gene>
<sequence length="637" mass="71150">MKDALDPERVFALVVGIESYQVSRRWSLPGPAHDAERFADWLTSTAGVPQTNVHVLVSPLGQNHAGAHQPATHEHVSRLLFDELPKCDGDLLWIYWAGHGYVDPKDQMLLPCTDATASRTRHLNLSAALRWWRSSNVPAGRFRRVVAVSDACRVETRRASALKFGADEPEAGDIDNERRQLVLLAARPGQAAKNDPERQAGQFTHTLLKRLTGLSVDESVENLVEIARAVQMDFQLMTASGQAWQEPEFVIERGWNGSSLFGDCWAEKTADAVAGPVGAAKLDQRAWTELGSLFPSSSLPAYTYDAYRWAFEVTGCAVPPGEVLPADHLLDIVRDLNGRQGTQHGLPLALPFVRYLAARAAKTAADWAAEADAWVDRTRERLDTAPVPAPPDRAAERPALHVRLWSDDGIRYWTRMWLYQKAFESVWESGEPLELDAVRVALVEQLTARRAHAPSRVEFHVPYELLEEPFEAWPIPWRGSRTTRLGCGYEVVLRCPDEREGLAEGPWHRKWAWLKAQGDRHPQAVREVCDGDVSEQLGSLLQESDPPVVVLAEVAESVIMDTLDAVLDGGVPIAVWRRPADLQEETAESIRTALAVDAGTFEVRTLPGRLRSAQIKRRSLALMWDDPWRLPERQTLR</sequence>
<evidence type="ECO:0000313" key="3">
    <source>
        <dbReference type="Proteomes" id="UP001432166"/>
    </source>
</evidence>
<evidence type="ECO:0000259" key="1">
    <source>
        <dbReference type="Pfam" id="PF20028"/>
    </source>
</evidence>
<protein>
    <submittedName>
        <fullName evidence="2">Caspase family protein</fullName>
    </submittedName>
</protein>
<accession>A0ABZ1J9B7</accession>